<dbReference type="InterPro" id="IPR032675">
    <property type="entry name" value="LRR_dom_sf"/>
</dbReference>
<dbReference type="Proteomes" id="UP001247805">
    <property type="component" value="Unassembled WGS sequence"/>
</dbReference>
<sequence length="250" mass="27784">MDEHHKEFMPAEGKKPLSENQVKTLAWWIKLGAPTQGKVVANTLNKADKKSVAQQLGLVAADNAWPLPKHPSIPAKVIVDLQQQGFLVKTIAQNVHYLDVDYSSNLHSISDEAISALLDGKEYIAYLNLINSNISAQQLTRIGQLHHLLRLRLDKTPVDDTGLQDLTALPNLQYLNLYSTQITDTAVEALLSFKQLRQLYVGQTALTNEAITEISAVRPEIRVFGLTSKMKDFQAATQKVLKNQAKQAKP</sequence>
<dbReference type="SUPFAM" id="SSF52047">
    <property type="entry name" value="RNI-like"/>
    <property type="match status" value="1"/>
</dbReference>
<organism evidence="1 2">
    <name type="scientific">Paraglaciecola aquimarina</name>
    <dbReference type="NCBI Taxonomy" id="1235557"/>
    <lineage>
        <taxon>Bacteria</taxon>
        <taxon>Pseudomonadati</taxon>
        <taxon>Pseudomonadota</taxon>
        <taxon>Gammaproteobacteria</taxon>
        <taxon>Alteromonadales</taxon>
        <taxon>Alteromonadaceae</taxon>
        <taxon>Paraglaciecola</taxon>
    </lineage>
</organism>
<dbReference type="EMBL" id="JAWDIO010000002">
    <property type="protein sequence ID" value="MDU0353422.1"/>
    <property type="molecule type" value="Genomic_DNA"/>
</dbReference>
<dbReference type="RefSeq" id="WP_316025098.1">
    <property type="nucleotide sequence ID" value="NZ_JAWDIO010000002.1"/>
</dbReference>
<gene>
    <name evidence="1" type="ORF">RS130_05285</name>
</gene>
<keyword evidence="2" id="KW-1185">Reference proteome</keyword>
<evidence type="ECO:0000313" key="1">
    <source>
        <dbReference type="EMBL" id="MDU0353422.1"/>
    </source>
</evidence>
<name>A0ABU3STW6_9ALTE</name>
<proteinExistence type="predicted"/>
<protein>
    <submittedName>
        <fullName evidence="1">Leucine-rich repeat domain-containing protein</fullName>
    </submittedName>
</protein>
<accession>A0ABU3STW6</accession>
<reference evidence="1 2" key="1">
    <citation type="submission" date="2023-10" db="EMBL/GenBank/DDBJ databases">
        <title>Glaciecola aquimarina strain GGW-M5 nov., isolated from a coastal seawater.</title>
        <authorList>
            <person name="Bayburt H."/>
            <person name="Kim J.M."/>
            <person name="Choi B.J."/>
            <person name="Jeon C.O."/>
        </authorList>
    </citation>
    <scope>NUCLEOTIDE SEQUENCE [LARGE SCALE GENOMIC DNA]</scope>
    <source>
        <strain evidence="1 2">KCTC 32108</strain>
    </source>
</reference>
<evidence type="ECO:0000313" key="2">
    <source>
        <dbReference type="Proteomes" id="UP001247805"/>
    </source>
</evidence>
<dbReference type="Gene3D" id="3.80.10.10">
    <property type="entry name" value="Ribonuclease Inhibitor"/>
    <property type="match status" value="1"/>
</dbReference>
<comment type="caution">
    <text evidence="1">The sequence shown here is derived from an EMBL/GenBank/DDBJ whole genome shotgun (WGS) entry which is preliminary data.</text>
</comment>